<keyword evidence="3" id="KW-0343">GTPase activation</keyword>
<dbReference type="SMART" id="SM00239">
    <property type="entry name" value="C2"/>
    <property type="match status" value="1"/>
</dbReference>
<dbReference type="Pfam" id="PF00168">
    <property type="entry name" value="C2"/>
    <property type="match status" value="1"/>
</dbReference>
<feature type="domain" description="DH" evidence="10">
    <location>
        <begin position="134"/>
        <end position="188"/>
    </location>
</feature>
<evidence type="ECO:0000256" key="2">
    <source>
        <dbReference type="ARBA" id="ARBA00004552"/>
    </source>
</evidence>
<dbReference type="InterPro" id="IPR008936">
    <property type="entry name" value="Rho_GTPase_activation_prot"/>
</dbReference>
<keyword evidence="6" id="KW-0966">Cell projection</keyword>
<evidence type="ECO:0000259" key="8">
    <source>
        <dbReference type="PROSITE" id="PS50003"/>
    </source>
</evidence>
<feature type="domain" description="PH" evidence="8">
    <location>
        <begin position="205"/>
        <end position="372"/>
    </location>
</feature>
<dbReference type="SUPFAM" id="SSF49562">
    <property type="entry name" value="C2 domain (Calcium/lipid-binding domain, CaLB)"/>
    <property type="match status" value="1"/>
</dbReference>
<dbReference type="Gene3D" id="2.60.40.150">
    <property type="entry name" value="C2 domain"/>
    <property type="match status" value="1"/>
</dbReference>
<dbReference type="InterPro" id="IPR001849">
    <property type="entry name" value="PH_domain"/>
</dbReference>
<comment type="subcellular location">
    <subcellularLocation>
        <location evidence="1">Cell projection</location>
        <location evidence="1">Axon</location>
    </subcellularLocation>
    <subcellularLocation>
        <location evidence="2">Cell projection</location>
        <location evidence="2">Dendritic spine</location>
    </subcellularLocation>
</comment>
<keyword evidence="7" id="KW-0175">Coiled coil</keyword>
<dbReference type="SUPFAM" id="SSF50729">
    <property type="entry name" value="PH domain-like"/>
    <property type="match status" value="1"/>
</dbReference>
<dbReference type="GeneID" id="106812925"/>
<dbReference type="PANTHER" id="PTHR23182:SF1">
    <property type="entry name" value="RHO GTPASE ACTIVATING PROTEIN AT 1A, ISOFORM E"/>
    <property type="match status" value="1"/>
</dbReference>
<dbReference type="InterPro" id="IPR001331">
    <property type="entry name" value="GDS_CDC24_CS"/>
</dbReference>
<dbReference type="Pfam" id="PF00621">
    <property type="entry name" value="RhoGEF"/>
    <property type="match status" value="1"/>
</dbReference>
<dbReference type="PROSITE" id="PS50003">
    <property type="entry name" value="PH_DOMAIN"/>
    <property type="match status" value="1"/>
</dbReference>
<dbReference type="InterPro" id="IPR000219">
    <property type="entry name" value="DH_dom"/>
</dbReference>
<dbReference type="RefSeq" id="XP_014672421.1">
    <property type="nucleotide sequence ID" value="XM_014816935.1"/>
</dbReference>
<dbReference type="Gene3D" id="1.20.900.10">
    <property type="entry name" value="Dbl homology (DH) domain"/>
    <property type="match status" value="1"/>
</dbReference>
<dbReference type="Proteomes" id="UP000695022">
    <property type="component" value="Unplaced"/>
</dbReference>
<dbReference type="PROSITE" id="PS50238">
    <property type="entry name" value="RHOGAP"/>
    <property type="match status" value="1"/>
</dbReference>
<dbReference type="SUPFAM" id="SSF48065">
    <property type="entry name" value="DBL homology domain (DH-domain)"/>
    <property type="match status" value="1"/>
</dbReference>
<evidence type="ECO:0000256" key="6">
    <source>
        <dbReference type="ARBA" id="ARBA00023273"/>
    </source>
</evidence>
<dbReference type="InterPro" id="IPR035899">
    <property type="entry name" value="DBL_dom_sf"/>
</dbReference>
<dbReference type="SMART" id="SM00233">
    <property type="entry name" value="PH"/>
    <property type="match status" value="1"/>
</dbReference>
<dbReference type="Gene3D" id="2.30.29.30">
    <property type="entry name" value="Pleckstrin-homology domain (PH domain)/Phosphotyrosine-binding domain (PTB)"/>
    <property type="match status" value="1"/>
</dbReference>
<dbReference type="PANTHER" id="PTHR23182">
    <property type="entry name" value="BREAKPOINT CLUSTER REGION PROTEIN BCR"/>
    <property type="match status" value="1"/>
</dbReference>
<evidence type="ECO:0000256" key="5">
    <source>
        <dbReference type="ARBA" id="ARBA00023018"/>
    </source>
</evidence>
<dbReference type="InterPro" id="IPR000008">
    <property type="entry name" value="C2_dom"/>
</dbReference>
<keyword evidence="5" id="KW-0770">Synapse</keyword>
<dbReference type="PROSITE" id="PS50004">
    <property type="entry name" value="C2"/>
    <property type="match status" value="1"/>
</dbReference>
<dbReference type="InterPro" id="IPR011993">
    <property type="entry name" value="PH-like_dom_sf"/>
</dbReference>
<organism evidence="12 13">
    <name type="scientific">Priapulus caudatus</name>
    <name type="common">Priapulid worm</name>
    <dbReference type="NCBI Taxonomy" id="37621"/>
    <lineage>
        <taxon>Eukaryota</taxon>
        <taxon>Metazoa</taxon>
        <taxon>Ecdysozoa</taxon>
        <taxon>Scalidophora</taxon>
        <taxon>Priapulida</taxon>
        <taxon>Priapulimorpha</taxon>
        <taxon>Priapulimorphida</taxon>
        <taxon>Priapulidae</taxon>
        <taxon>Priapulus</taxon>
    </lineage>
</organism>
<evidence type="ECO:0000256" key="3">
    <source>
        <dbReference type="ARBA" id="ARBA00022468"/>
    </source>
</evidence>
<accession>A0ABM1EJQ0</accession>
<sequence length="756" mass="86102">MPCLDKSGDRALVLAMIEPWSHGQPGQAHLCSCQACESTPSARTPQLTGYTRRALTGHTQFDYWGRAGGDEQRLEKEKSHSQGFPEVGGWAVPQGSVELCKNDKAKKDGQLMGRPNWLSFVFQGIKLKSIKETLSLEELLHRPVARVQKNALVLHDLLKYTTDDHPDKQTLNVALKMTQCFLKDFNETTQRNGKVPSSPGRPRLHLVKDSFIIELSENHRKLRHVFLFENALVCAKQKLTGRHTFAYECKWYIPLSELLIVEDIEMKDGREQAESQRAELEVLRGRVSQLREQLRREEKLCKQQKSGSRGGRVSRTVLKLRKKLAEQETALVLALPNLVLRVCHRHGKTYTFLVSSDYERLHWRDVVSKQQIKEARSGGAATPVNIYDLQETLGSIKTKNVSQFGAVLINATEQEKEETMTGDLCVTIHSIQGLQQRCDTFCCLEMDSYGHFFLKARTNICLNTNEPHWDQEFVLEMEGSQTLRILVYEVHPSSPEVLLGKGTLELSESWLKDRESQRQTIIIESMLVTLSFKFISAKNTLRRLPSRWDVGVFGVNIRTLCKKERSKVPFIVTACVTEVERRGIREMGIYRVSGALSEVQKLKSAFETSQLEAARIVCESDIHAVASVLKLYLRELPEPLFTDKLYPDLRDSFTLSDPEARRDCMLQLLNQLPEINYRTVLYLIDHMIRLNKFDLENKMSLHNLATVFGPTLLRPAAHQGAVEDAFAVGTMDVMSQMHILLYYLQMLANGYGLKTD</sequence>
<evidence type="ECO:0000313" key="13">
    <source>
        <dbReference type="RefSeq" id="XP_014672421.1"/>
    </source>
</evidence>
<name>A0ABM1EJQ0_PRICU</name>
<dbReference type="PROSITE" id="PS50010">
    <property type="entry name" value="DH_2"/>
    <property type="match status" value="1"/>
</dbReference>
<feature type="domain" description="Rho-GAP" evidence="11">
    <location>
        <begin position="555"/>
        <end position="751"/>
    </location>
</feature>
<dbReference type="InterPro" id="IPR037769">
    <property type="entry name" value="Abr/Bcr"/>
</dbReference>
<feature type="domain" description="C2" evidence="9">
    <location>
        <begin position="403"/>
        <end position="521"/>
    </location>
</feature>
<dbReference type="InterPro" id="IPR035892">
    <property type="entry name" value="C2_domain_sf"/>
</dbReference>
<keyword evidence="4" id="KW-0344">Guanine-nucleotide releasing factor</keyword>
<keyword evidence="12" id="KW-1185">Reference proteome</keyword>
<evidence type="ECO:0000256" key="4">
    <source>
        <dbReference type="ARBA" id="ARBA00022658"/>
    </source>
</evidence>
<dbReference type="Gene3D" id="1.10.555.10">
    <property type="entry name" value="Rho GTPase activation protein"/>
    <property type="match status" value="1"/>
</dbReference>
<evidence type="ECO:0000259" key="10">
    <source>
        <dbReference type="PROSITE" id="PS50010"/>
    </source>
</evidence>
<evidence type="ECO:0000313" key="12">
    <source>
        <dbReference type="Proteomes" id="UP000695022"/>
    </source>
</evidence>
<evidence type="ECO:0000256" key="1">
    <source>
        <dbReference type="ARBA" id="ARBA00004489"/>
    </source>
</evidence>
<proteinExistence type="predicted"/>
<feature type="coiled-coil region" evidence="7">
    <location>
        <begin position="266"/>
        <end position="307"/>
    </location>
</feature>
<evidence type="ECO:0000259" key="9">
    <source>
        <dbReference type="PROSITE" id="PS50004"/>
    </source>
</evidence>
<dbReference type="SUPFAM" id="SSF48350">
    <property type="entry name" value="GTPase activation domain, GAP"/>
    <property type="match status" value="1"/>
</dbReference>
<reference evidence="13" key="1">
    <citation type="submission" date="2025-08" db="UniProtKB">
        <authorList>
            <consortium name="RefSeq"/>
        </authorList>
    </citation>
    <scope>IDENTIFICATION</scope>
</reference>
<dbReference type="Pfam" id="PF00620">
    <property type="entry name" value="RhoGAP"/>
    <property type="match status" value="1"/>
</dbReference>
<protein>
    <submittedName>
        <fullName evidence="13">Breakpoint cluster region protein-like</fullName>
    </submittedName>
</protein>
<dbReference type="SMART" id="SM00324">
    <property type="entry name" value="RhoGAP"/>
    <property type="match status" value="1"/>
</dbReference>
<gene>
    <name evidence="13" type="primary">LOC106812925</name>
</gene>
<dbReference type="InterPro" id="IPR000198">
    <property type="entry name" value="RhoGAP_dom"/>
</dbReference>
<evidence type="ECO:0000256" key="7">
    <source>
        <dbReference type="SAM" id="Coils"/>
    </source>
</evidence>
<dbReference type="PROSITE" id="PS00741">
    <property type="entry name" value="DH_1"/>
    <property type="match status" value="1"/>
</dbReference>
<evidence type="ECO:0000259" key="11">
    <source>
        <dbReference type="PROSITE" id="PS50238"/>
    </source>
</evidence>